<dbReference type="InterPro" id="IPR050855">
    <property type="entry name" value="NDM-1-like"/>
</dbReference>
<dbReference type="RefSeq" id="WP_130981798.1">
    <property type="nucleotide sequence ID" value="NZ_SISG01000001.1"/>
</dbReference>
<dbReference type="GO" id="GO:0016787">
    <property type="term" value="F:hydrolase activity"/>
    <property type="evidence" value="ECO:0007669"/>
    <property type="project" value="UniProtKB-KW"/>
</dbReference>
<evidence type="ECO:0000313" key="3">
    <source>
        <dbReference type="Proteomes" id="UP000294194"/>
    </source>
</evidence>
<organism evidence="2 3">
    <name type="scientific">Glaciihabitans arcticus</name>
    <dbReference type="NCBI Taxonomy" id="2668039"/>
    <lineage>
        <taxon>Bacteria</taxon>
        <taxon>Bacillati</taxon>
        <taxon>Actinomycetota</taxon>
        <taxon>Actinomycetes</taxon>
        <taxon>Micrococcales</taxon>
        <taxon>Microbacteriaceae</taxon>
        <taxon>Glaciihabitans</taxon>
    </lineage>
</organism>
<dbReference type="EMBL" id="SISG01000001">
    <property type="protein sequence ID" value="TBN57687.1"/>
    <property type="molecule type" value="Genomic_DNA"/>
</dbReference>
<dbReference type="InterPro" id="IPR001279">
    <property type="entry name" value="Metallo-B-lactamas"/>
</dbReference>
<evidence type="ECO:0000259" key="1">
    <source>
        <dbReference type="SMART" id="SM00849"/>
    </source>
</evidence>
<dbReference type="Proteomes" id="UP000294194">
    <property type="component" value="Unassembled WGS sequence"/>
</dbReference>
<keyword evidence="3" id="KW-1185">Reference proteome</keyword>
<protein>
    <submittedName>
        <fullName evidence="2">MBL fold metallo-hydrolase</fullName>
    </submittedName>
</protein>
<sequence length="347" mass="37708">MLFADWLPLTVHSSKAIDHDALPHPADGYQLMELRPGLHRIQAPLGERFIAMYLLVGSERALLFDTGITESVRETLLPYLETIGFDLAKLSWVVSSHCDWDHTGGNAAILAAAPHVEIMAGALDVPLAEDLEVLIEQRYAEFRDDDGFEDAPELTAYIRDVAAVTPIARPLNGGEEFDLGDRVIRVLHTPGHSDGHLSLWDAANSALLIADATLGTTVPGADGEPAFPPTYRDTDPYLASIEQFRAFDAELLLTAHYPVYEGAAVGAFLDESAEYTETLDVAITAALDETGQSTLEIIHRIAPSVGPWDALASEYLIFPVTGNLERLVARGAATVSSRDGRRVWARA</sequence>
<dbReference type="AlphaFoldDB" id="A0A4Q9GWT4"/>
<gene>
    <name evidence="2" type="ORF">EYE40_09970</name>
</gene>
<dbReference type="Pfam" id="PF00753">
    <property type="entry name" value="Lactamase_B"/>
    <property type="match status" value="1"/>
</dbReference>
<reference evidence="3" key="1">
    <citation type="submission" date="2019-02" db="EMBL/GenBank/DDBJ databases">
        <title>Glaciihabitans arcticus sp. nov., a psychrotolerant bacterium isolated from polar soil.</title>
        <authorList>
            <person name="Dahal R.H."/>
        </authorList>
    </citation>
    <scope>NUCLEOTIDE SEQUENCE [LARGE SCALE GENOMIC DNA]</scope>
    <source>
        <strain evidence="3">RP-3-7</strain>
    </source>
</reference>
<proteinExistence type="predicted"/>
<dbReference type="PANTHER" id="PTHR42951:SF4">
    <property type="entry name" value="ACYL-COENZYME A THIOESTERASE MBLAC2"/>
    <property type="match status" value="1"/>
</dbReference>
<accession>A0A4Q9GWT4</accession>
<name>A0A4Q9GWT4_9MICO</name>
<dbReference type="Gene3D" id="3.60.15.10">
    <property type="entry name" value="Ribonuclease Z/Hydroxyacylglutathione hydrolase-like"/>
    <property type="match status" value="1"/>
</dbReference>
<comment type="caution">
    <text evidence="2">The sequence shown here is derived from an EMBL/GenBank/DDBJ whole genome shotgun (WGS) entry which is preliminary data.</text>
</comment>
<evidence type="ECO:0000313" key="2">
    <source>
        <dbReference type="EMBL" id="TBN57687.1"/>
    </source>
</evidence>
<dbReference type="SMART" id="SM00849">
    <property type="entry name" value="Lactamase_B"/>
    <property type="match status" value="1"/>
</dbReference>
<keyword evidence="2" id="KW-0378">Hydrolase</keyword>
<feature type="domain" description="Metallo-beta-lactamase" evidence="1">
    <location>
        <begin position="49"/>
        <end position="256"/>
    </location>
</feature>
<dbReference type="InterPro" id="IPR036866">
    <property type="entry name" value="RibonucZ/Hydroxyglut_hydro"/>
</dbReference>
<dbReference type="PANTHER" id="PTHR42951">
    <property type="entry name" value="METALLO-BETA-LACTAMASE DOMAIN-CONTAINING"/>
    <property type="match status" value="1"/>
</dbReference>
<dbReference type="SUPFAM" id="SSF56281">
    <property type="entry name" value="Metallo-hydrolase/oxidoreductase"/>
    <property type="match status" value="1"/>
</dbReference>